<reference evidence="2" key="1">
    <citation type="submission" date="2024-07" db="EMBL/GenBank/DDBJ databases">
        <title>Two chromosome-level genome assemblies of Korean endemic species Abeliophyllum distichum and Forsythia ovata (Oleaceae).</title>
        <authorList>
            <person name="Jang H."/>
        </authorList>
    </citation>
    <scope>NUCLEOTIDE SEQUENCE [LARGE SCALE GENOMIC DNA]</scope>
</reference>
<name>A0ABD1SBY6_9LAMI</name>
<dbReference type="Proteomes" id="UP001604336">
    <property type="component" value="Unassembled WGS sequence"/>
</dbReference>
<evidence type="ECO:0000313" key="2">
    <source>
        <dbReference type="Proteomes" id="UP001604336"/>
    </source>
</evidence>
<proteinExistence type="predicted"/>
<accession>A0ABD1SBY6</accession>
<gene>
    <name evidence="1" type="ORF">Adt_23670</name>
</gene>
<evidence type="ECO:0000313" key="1">
    <source>
        <dbReference type="EMBL" id="KAL2498120.1"/>
    </source>
</evidence>
<dbReference type="EMBL" id="JBFOLK010000007">
    <property type="protein sequence ID" value="KAL2498120.1"/>
    <property type="molecule type" value="Genomic_DNA"/>
</dbReference>
<organism evidence="1 2">
    <name type="scientific">Abeliophyllum distichum</name>
    <dbReference type="NCBI Taxonomy" id="126358"/>
    <lineage>
        <taxon>Eukaryota</taxon>
        <taxon>Viridiplantae</taxon>
        <taxon>Streptophyta</taxon>
        <taxon>Embryophyta</taxon>
        <taxon>Tracheophyta</taxon>
        <taxon>Spermatophyta</taxon>
        <taxon>Magnoliopsida</taxon>
        <taxon>eudicotyledons</taxon>
        <taxon>Gunneridae</taxon>
        <taxon>Pentapetalae</taxon>
        <taxon>asterids</taxon>
        <taxon>lamiids</taxon>
        <taxon>Lamiales</taxon>
        <taxon>Oleaceae</taxon>
        <taxon>Forsythieae</taxon>
        <taxon>Abeliophyllum</taxon>
    </lineage>
</organism>
<dbReference type="AlphaFoldDB" id="A0ABD1SBY6"/>
<comment type="caution">
    <text evidence="1">The sequence shown here is derived from an EMBL/GenBank/DDBJ whole genome shotgun (WGS) entry which is preliminary data.</text>
</comment>
<sequence>MDDNRVRDPFLIDVRNDLVPMVRPVEANEQNILMGEYMMPSIVENRSSIIYPPYGHDNFQLKSDVINLFSNNLPLYGRIDENPYYHISRFNKYCGNFKYYGINEKALRMRLFLHTLKDKAREWLDSLSAKVNRLKYKISNFQQSELENFQKLL</sequence>
<keyword evidence="2" id="KW-1185">Reference proteome</keyword>
<protein>
    <submittedName>
        <fullName evidence="1">Uncharacterized protein</fullName>
    </submittedName>
</protein>